<keyword evidence="2" id="KW-1185">Reference proteome</keyword>
<name>A0A4Y7JGE9_PAPSO</name>
<evidence type="ECO:0000313" key="2">
    <source>
        <dbReference type="Proteomes" id="UP000316621"/>
    </source>
</evidence>
<dbReference type="AlphaFoldDB" id="A0A4Y7JGE9"/>
<dbReference type="PANTHER" id="PTHR34223:SF51">
    <property type="entry name" value="OS06G0556300 PROTEIN"/>
    <property type="match status" value="1"/>
</dbReference>
<dbReference type="InterPro" id="IPR053197">
    <property type="entry name" value="F-box_SCFL_complex_component"/>
</dbReference>
<dbReference type="Gramene" id="RZC59011">
    <property type="protein sequence ID" value="RZC59011"/>
    <property type="gene ID" value="C5167_006324"/>
</dbReference>
<dbReference type="Proteomes" id="UP000316621">
    <property type="component" value="Chromosome 4"/>
</dbReference>
<protein>
    <recommendedName>
        <fullName evidence="3">FBD domain-containing protein</fullName>
    </recommendedName>
</protein>
<dbReference type="Gene3D" id="3.80.10.10">
    <property type="entry name" value="Ribonuclease Inhibitor"/>
    <property type="match status" value="1"/>
</dbReference>
<dbReference type="InterPro" id="IPR032675">
    <property type="entry name" value="LRR_dom_sf"/>
</dbReference>
<gene>
    <name evidence="1" type="ORF">C5167_006324</name>
</gene>
<evidence type="ECO:0000313" key="1">
    <source>
        <dbReference type="EMBL" id="RZC59011.1"/>
    </source>
</evidence>
<organism evidence="1 2">
    <name type="scientific">Papaver somniferum</name>
    <name type="common">Opium poppy</name>
    <dbReference type="NCBI Taxonomy" id="3469"/>
    <lineage>
        <taxon>Eukaryota</taxon>
        <taxon>Viridiplantae</taxon>
        <taxon>Streptophyta</taxon>
        <taxon>Embryophyta</taxon>
        <taxon>Tracheophyta</taxon>
        <taxon>Spermatophyta</taxon>
        <taxon>Magnoliopsida</taxon>
        <taxon>Ranunculales</taxon>
        <taxon>Papaveraceae</taxon>
        <taxon>Papaveroideae</taxon>
        <taxon>Papaver</taxon>
    </lineage>
</organism>
<dbReference type="PANTHER" id="PTHR34223">
    <property type="entry name" value="OS11G0201299 PROTEIN"/>
    <property type="match status" value="1"/>
</dbReference>
<reference evidence="1 2" key="1">
    <citation type="journal article" date="2018" name="Science">
        <title>The opium poppy genome and morphinan production.</title>
        <authorList>
            <person name="Guo L."/>
            <person name="Winzer T."/>
            <person name="Yang X."/>
            <person name="Li Y."/>
            <person name="Ning Z."/>
            <person name="He Z."/>
            <person name="Teodor R."/>
            <person name="Lu Y."/>
            <person name="Bowser T.A."/>
            <person name="Graham I.A."/>
            <person name="Ye K."/>
        </authorList>
    </citation>
    <scope>NUCLEOTIDE SEQUENCE [LARGE SCALE GENOMIC DNA]</scope>
    <source>
        <strain evidence="2">cv. HN1</strain>
        <tissue evidence="1">Leaves</tissue>
    </source>
</reference>
<accession>A0A4Y7JGE9</accession>
<dbReference type="SUPFAM" id="SSF52047">
    <property type="entry name" value="RNI-like"/>
    <property type="match status" value="1"/>
</dbReference>
<proteinExistence type="predicted"/>
<dbReference type="EMBL" id="CM010718">
    <property type="protein sequence ID" value="RZC59011.1"/>
    <property type="molecule type" value="Genomic_DNA"/>
</dbReference>
<sequence length="228" mass="26818">MTMLELKVNIEILKETEYEMNIEIRKETEDEVVFRKDNYSKITFPKSIDLPCLRVLKLESLDIDNGNNLFLRSNFPPLLEYLSIKSCQISMDNCSDMDWFEIKSLTLKYLELKNCIMPKKIKLNVPNLQTFVCEDFTWREYSMENISSLVCAHIEMQGFSSQGDRKHYLMLPELEKELYATRMIGFLKVFDVVELQLLPWILENLFSSNTILNEDLMEHRISFAGNIG</sequence>
<evidence type="ECO:0008006" key="3">
    <source>
        <dbReference type="Google" id="ProtNLM"/>
    </source>
</evidence>